<feature type="region of interest" description="Disordered" evidence="1">
    <location>
        <begin position="402"/>
        <end position="433"/>
    </location>
</feature>
<dbReference type="Proteomes" id="UP001176059">
    <property type="component" value="Unassembled WGS sequence"/>
</dbReference>
<sequence>MGLHIPSLLSRPGPRHSFDRLRSFHLTPSPGTVTPTPAYDTTQATVGGTLSNIPVFKETSLSVQTSRPSPVRAVNGIIPVPPIFYFGLAILCSVIFVLTIPSVFHGVTTQESVFKGILDEVAQTNPGIVLLGENVDIDVDEPSVTIRWSIVACGQEYMLPDSSGVHGSSMCGLPNFPLQVYVDGDDDPAGTFNPELIPYTDKGKRRRIQNLVQFDSDLVLDVHNDRLYPFDTYFLSSTLRATSDQNYTVPFTKLATVDLTSSFVVETVDVQSYVISADGVNEPSRDIDMYIRRPIEARLITLSLFASSWFLTHICIGNVILARRTIDVKPLLKLLIVNGLTLIGLPQIRNSMPDAPGLDGVLIDAIGFFPQMIIVGFSVVILLLTVIARELNHREKSALPRHASITPLPKLGGPSRQSGVKHRPPPLPLPTSTSTEIAKYNIHRITQHLKGEFVFPPVDIGGMRSIPEEAGSPRSPAHKRFKTATGSPQRF</sequence>
<keyword evidence="4" id="KW-1185">Reference proteome</keyword>
<protein>
    <recommendedName>
        <fullName evidence="5">Transmembrane protein</fullName>
    </recommendedName>
</protein>
<evidence type="ECO:0000256" key="2">
    <source>
        <dbReference type="SAM" id="Phobius"/>
    </source>
</evidence>
<keyword evidence="2" id="KW-0472">Membrane</keyword>
<accession>A0AA38MXU9</accession>
<evidence type="ECO:0000313" key="4">
    <source>
        <dbReference type="Proteomes" id="UP001176059"/>
    </source>
</evidence>
<name>A0AA38MXU9_9AGAR</name>
<evidence type="ECO:0000313" key="3">
    <source>
        <dbReference type="EMBL" id="KAJ3722066.1"/>
    </source>
</evidence>
<organism evidence="3 4">
    <name type="scientific">Lentinula guzmanii</name>
    <dbReference type="NCBI Taxonomy" id="2804957"/>
    <lineage>
        <taxon>Eukaryota</taxon>
        <taxon>Fungi</taxon>
        <taxon>Dikarya</taxon>
        <taxon>Basidiomycota</taxon>
        <taxon>Agaricomycotina</taxon>
        <taxon>Agaricomycetes</taxon>
        <taxon>Agaricomycetidae</taxon>
        <taxon>Agaricales</taxon>
        <taxon>Marasmiineae</taxon>
        <taxon>Omphalotaceae</taxon>
        <taxon>Lentinula</taxon>
    </lineage>
</organism>
<feature type="transmembrane region" description="Helical" evidence="2">
    <location>
        <begin position="83"/>
        <end position="104"/>
    </location>
</feature>
<comment type="caution">
    <text evidence="3">The sequence shown here is derived from an EMBL/GenBank/DDBJ whole genome shotgun (WGS) entry which is preliminary data.</text>
</comment>
<evidence type="ECO:0008006" key="5">
    <source>
        <dbReference type="Google" id="ProtNLM"/>
    </source>
</evidence>
<evidence type="ECO:0000256" key="1">
    <source>
        <dbReference type="SAM" id="MobiDB-lite"/>
    </source>
</evidence>
<keyword evidence="2" id="KW-0812">Transmembrane</keyword>
<feature type="transmembrane region" description="Helical" evidence="2">
    <location>
        <begin position="299"/>
        <end position="319"/>
    </location>
</feature>
<reference evidence="3" key="1">
    <citation type="submission" date="2022-08" db="EMBL/GenBank/DDBJ databases">
        <authorList>
            <consortium name="DOE Joint Genome Institute"/>
            <person name="Min B."/>
            <person name="Sierra-Patev S."/>
            <person name="Naranjo-Ortiz M."/>
            <person name="Looney B."/>
            <person name="Konkel Z."/>
            <person name="Slot J.C."/>
            <person name="Sakamoto Y."/>
            <person name="Steenwyk J.L."/>
            <person name="Rokas A."/>
            <person name="Carro J."/>
            <person name="Camarero S."/>
            <person name="Ferreira P."/>
            <person name="Molpeceres G."/>
            <person name="Ruiz-duenas F.J."/>
            <person name="Serrano A."/>
            <person name="Henrissat B."/>
            <person name="Drula E."/>
            <person name="Hughes K.W."/>
            <person name="Mata J.L."/>
            <person name="Ishikawa N.K."/>
            <person name="Vargas-Isla R."/>
            <person name="Ushijima S."/>
            <person name="Smith C.A."/>
            <person name="Ahrendt S."/>
            <person name="Andreopoulos W."/>
            <person name="He G."/>
            <person name="LaButti K."/>
            <person name="Lipzen A."/>
            <person name="Ng V."/>
            <person name="Riley R."/>
            <person name="Sandor L."/>
            <person name="Barry K."/>
            <person name="Martinez A.T."/>
            <person name="Xiao Y."/>
            <person name="Gibbons J.G."/>
            <person name="Terashima K."/>
            <person name="Hibbett D.S."/>
            <person name="Grigoriev I.V."/>
        </authorList>
    </citation>
    <scope>NUCLEOTIDE SEQUENCE</scope>
    <source>
        <strain evidence="3">ET3784</strain>
    </source>
</reference>
<dbReference type="AlphaFoldDB" id="A0AA38MXU9"/>
<reference evidence="3" key="2">
    <citation type="journal article" date="2023" name="Proc. Natl. Acad. Sci. U.S.A.">
        <title>A global phylogenomic analysis of the shiitake genus Lentinula.</title>
        <authorList>
            <person name="Sierra-Patev S."/>
            <person name="Min B."/>
            <person name="Naranjo-Ortiz M."/>
            <person name="Looney B."/>
            <person name="Konkel Z."/>
            <person name="Slot J.C."/>
            <person name="Sakamoto Y."/>
            <person name="Steenwyk J.L."/>
            <person name="Rokas A."/>
            <person name="Carro J."/>
            <person name="Camarero S."/>
            <person name="Ferreira P."/>
            <person name="Molpeceres G."/>
            <person name="Ruiz-Duenas F.J."/>
            <person name="Serrano A."/>
            <person name="Henrissat B."/>
            <person name="Drula E."/>
            <person name="Hughes K.W."/>
            <person name="Mata J.L."/>
            <person name="Ishikawa N.K."/>
            <person name="Vargas-Isla R."/>
            <person name="Ushijima S."/>
            <person name="Smith C.A."/>
            <person name="Donoghue J."/>
            <person name="Ahrendt S."/>
            <person name="Andreopoulos W."/>
            <person name="He G."/>
            <person name="LaButti K."/>
            <person name="Lipzen A."/>
            <person name="Ng V."/>
            <person name="Riley R."/>
            <person name="Sandor L."/>
            <person name="Barry K."/>
            <person name="Martinez A.T."/>
            <person name="Xiao Y."/>
            <person name="Gibbons J.G."/>
            <person name="Terashima K."/>
            <person name="Grigoriev I.V."/>
            <person name="Hibbett D."/>
        </authorList>
    </citation>
    <scope>NUCLEOTIDE SEQUENCE</scope>
    <source>
        <strain evidence="3">ET3784</strain>
    </source>
</reference>
<feature type="region of interest" description="Disordered" evidence="1">
    <location>
        <begin position="464"/>
        <end position="491"/>
    </location>
</feature>
<proteinExistence type="predicted"/>
<dbReference type="EMBL" id="JANVFO010000057">
    <property type="protein sequence ID" value="KAJ3722066.1"/>
    <property type="molecule type" value="Genomic_DNA"/>
</dbReference>
<feature type="transmembrane region" description="Helical" evidence="2">
    <location>
        <begin position="368"/>
        <end position="388"/>
    </location>
</feature>
<keyword evidence="2" id="KW-1133">Transmembrane helix</keyword>
<gene>
    <name evidence="3" type="ORF">DFJ43DRAFT_677208</name>
</gene>